<evidence type="ECO:0000256" key="3">
    <source>
        <dbReference type="PROSITE-ProRule" id="PRU00221"/>
    </source>
</evidence>
<organism evidence="5 6">
    <name type="scientific">Flexivirga alba</name>
    <dbReference type="NCBI Taxonomy" id="702742"/>
    <lineage>
        <taxon>Bacteria</taxon>
        <taxon>Bacillati</taxon>
        <taxon>Actinomycetota</taxon>
        <taxon>Actinomycetes</taxon>
        <taxon>Micrococcales</taxon>
        <taxon>Dermacoccaceae</taxon>
        <taxon>Flexivirga</taxon>
    </lineage>
</organism>
<name>A0ABW2AHB1_9MICO</name>
<proteinExistence type="predicted"/>
<evidence type="ECO:0000256" key="2">
    <source>
        <dbReference type="ARBA" id="ARBA00022737"/>
    </source>
</evidence>
<dbReference type="InterPro" id="IPR011047">
    <property type="entry name" value="Quinoprotein_ADH-like_sf"/>
</dbReference>
<feature type="repeat" description="WD" evidence="3">
    <location>
        <begin position="417"/>
        <end position="460"/>
    </location>
</feature>
<dbReference type="RefSeq" id="WP_382402222.1">
    <property type="nucleotide sequence ID" value="NZ_JBHSWH010000001.1"/>
</dbReference>
<evidence type="ECO:0000259" key="4">
    <source>
        <dbReference type="Pfam" id="PF13360"/>
    </source>
</evidence>
<evidence type="ECO:0000313" key="6">
    <source>
        <dbReference type="Proteomes" id="UP001596298"/>
    </source>
</evidence>
<reference evidence="6" key="1">
    <citation type="journal article" date="2019" name="Int. J. Syst. Evol. Microbiol.">
        <title>The Global Catalogue of Microorganisms (GCM) 10K type strain sequencing project: providing services to taxonomists for standard genome sequencing and annotation.</title>
        <authorList>
            <consortium name="The Broad Institute Genomics Platform"/>
            <consortium name="The Broad Institute Genome Sequencing Center for Infectious Disease"/>
            <person name="Wu L."/>
            <person name="Ma J."/>
        </authorList>
    </citation>
    <scope>NUCLEOTIDE SEQUENCE [LARGE SCALE GENOMIC DNA]</scope>
    <source>
        <strain evidence="6">CCUG 58127</strain>
    </source>
</reference>
<dbReference type="InterPro" id="IPR036322">
    <property type="entry name" value="WD40_repeat_dom_sf"/>
</dbReference>
<dbReference type="PANTHER" id="PTHR44019">
    <property type="entry name" value="WD REPEAT-CONTAINING PROTEIN 55"/>
    <property type="match status" value="1"/>
</dbReference>
<evidence type="ECO:0000313" key="5">
    <source>
        <dbReference type="EMBL" id="MFC6706299.1"/>
    </source>
</evidence>
<dbReference type="Proteomes" id="UP001596298">
    <property type="component" value="Unassembled WGS sequence"/>
</dbReference>
<dbReference type="PANTHER" id="PTHR44019:SF8">
    <property type="entry name" value="POC1 CENTRIOLAR PROTEIN HOMOLOG"/>
    <property type="match status" value="1"/>
</dbReference>
<keyword evidence="1 3" id="KW-0853">WD repeat</keyword>
<feature type="repeat" description="WD" evidence="3">
    <location>
        <begin position="373"/>
        <end position="411"/>
    </location>
</feature>
<dbReference type="InterPro" id="IPR015943">
    <property type="entry name" value="WD40/YVTN_repeat-like_dom_sf"/>
</dbReference>
<dbReference type="InterPro" id="IPR002372">
    <property type="entry name" value="PQQ_rpt_dom"/>
</dbReference>
<dbReference type="SUPFAM" id="SSF50998">
    <property type="entry name" value="Quinoprotein alcohol dehydrogenase-like"/>
    <property type="match status" value="1"/>
</dbReference>
<accession>A0ABW2AHB1</accession>
<dbReference type="Pfam" id="PF13360">
    <property type="entry name" value="PQQ_2"/>
    <property type="match status" value="1"/>
</dbReference>
<dbReference type="PROSITE" id="PS50082">
    <property type="entry name" value="WD_REPEATS_2"/>
    <property type="match status" value="3"/>
</dbReference>
<feature type="repeat" description="WD" evidence="3">
    <location>
        <begin position="9"/>
        <end position="44"/>
    </location>
</feature>
<dbReference type="InterPro" id="IPR019775">
    <property type="entry name" value="WD40_repeat_CS"/>
</dbReference>
<sequence length="711" mass="74370">MFDPLHLTLTGHSDSVTDIAVSEDDGTPVVIATSLDGTGMVWDIAGSPRDESSFPDGLRIFTAPQSIADLTVAEIDGRVTAIAALYQGPAIAWDVATGVRITSPPEQTGVVRVRAISRQEGAAVITAGLDRTLQIWNVASGVAHRFSTGPVEAMTSATINGKTVIATTHMQGVAAVWDPSSGSCCLRLRGQGGATTIATSIVDDRTILITAGPETPVTLWDAETGEACRVLTVQQGINSVLTIKTDRGPLAITSGPNTGATVWDLTSCQPLYGLGGQDWMRILAVGHADGVPIAVSGSNGGPTDGGPVIAWDLQTGCPMDVLTPQANVNTAAILSNSSGTHILTAHTGGPVYSQRLRVRPSWLRAGEQPRFPIRGHNGIITSMAITEVAGEPIAITGGTDSMLFVWDLRTGLRWYSLAGHSAMVAAIVTADIDGTPIAVTGGADGECMVWDLRTGRRRWTLPTGHDVAAIVTADIDGTPIAVTGGADGECMVWDLRTGRRRWTLPTGHDVAAIVTADIDGTPIAVTGGADGECMVWDLRTGRRRWTLPTGHDVAAIVTADIDGTPIAVTGGADGECMVWDLRTGRRRWTLPTGHDVAAIVTADIDGTPIAVTGGADGECMVWDLRTGRRRWTLPTGHDVAAIVTADIDGTPIAVTGGADGECMVWDLRRRTVLANLPVLDPIQLVRIGCECTIIVATGPDIIGYRPLGGKL</sequence>
<dbReference type="PROSITE" id="PS50294">
    <property type="entry name" value="WD_REPEATS_REGION"/>
    <property type="match status" value="2"/>
</dbReference>
<dbReference type="SMART" id="SM00320">
    <property type="entry name" value="WD40"/>
    <property type="match status" value="12"/>
</dbReference>
<dbReference type="CDD" id="cd00200">
    <property type="entry name" value="WD40"/>
    <property type="match status" value="1"/>
</dbReference>
<protein>
    <submittedName>
        <fullName evidence="5">PQQ-binding-like beta-propeller repeat protein</fullName>
    </submittedName>
</protein>
<evidence type="ECO:0000256" key="1">
    <source>
        <dbReference type="ARBA" id="ARBA00022574"/>
    </source>
</evidence>
<dbReference type="Pfam" id="PF00400">
    <property type="entry name" value="WD40"/>
    <property type="match status" value="1"/>
</dbReference>
<dbReference type="InterPro" id="IPR001680">
    <property type="entry name" value="WD40_rpt"/>
</dbReference>
<gene>
    <name evidence="5" type="ORF">ACFQDH_13775</name>
</gene>
<feature type="domain" description="Pyrrolo-quinoline quinone repeat" evidence="4">
    <location>
        <begin position="424"/>
        <end position="632"/>
    </location>
</feature>
<dbReference type="PROSITE" id="PS00678">
    <property type="entry name" value="WD_REPEATS_1"/>
    <property type="match status" value="2"/>
</dbReference>
<dbReference type="EMBL" id="JBHSWH010000001">
    <property type="protein sequence ID" value="MFC6706299.1"/>
    <property type="molecule type" value="Genomic_DNA"/>
</dbReference>
<keyword evidence="2" id="KW-0677">Repeat</keyword>
<dbReference type="SUPFAM" id="SSF50978">
    <property type="entry name" value="WD40 repeat-like"/>
    <property type="match status" value="1"/>
</dbReference>
<keyword evidence="6" id="KW-1185">Reference proteome</keyword>
<comment type="caution">
    <text evidence="5">The sequence shown here is derived from an EMBL/GenBank/DDBJ whole genome shotgun (WGS) entry which is preliminary data.</text>
</comment>
<dbReference type="Gene3D" id="2.130.10.10">
    <property type="entry name" value="YVTN repeat-like/Quinoprotein amine dehydrogenase"/>
    <property type="match status" value="5"/>
</dbReference>
<dbReference type="InterPro" id="IPR050505">
    <property type="entry name" value="WDR55/POC1"/>
</dbReference>